<evidence type="ECO:0000256" key="2">
    <source>
        <dbReference type="ARBA" id="ARBA00022679"/>
    </source>
</evidence>
<keyword evidence="4 9" id="KW-0547">Nucleotide-binding</keyword>
<accession>S0G7K5</accession>
<dbReference type="InterPro" id="IPR010918">
    <property type="entry name" value="PurM-like_C_dom"/>
</dbReference>
<keyword evidence="13" id="KW-1185">Reference proteome</keyword>
<dbReference type="InterPro" id="IPR023061">
    <property type="entry name" value="SelD_I"/>
</dbReference>
<feature type="binding site" description="in other chain" evidence="9">
    <location>
        <begin position="27"/>
        <end position="29"/>
    </location>
    <ligand>
        <name>ATP</name>
        <dbReference type="ChEBI" id="CHEBI:30616"/>
        <note>ligand shared between dimeric partners</note>
    </ligand>
</feature>
<dbReference type="CDD" id="cd02195">
    <property type="entry name" value="SelD"/>
    <property type="match status" value="1"/>
</dbReference>
<comment type="similarity">
    <text evidence="1 9">Belongs to the selenophosphate synthase 1 family. Class I subfamily.</text>
</comment>
<evidence type="ECO:0000256" key="4">
    <source>
        <dbReference type="ARBA" id="ARBA00022741"/>
    </source>
</evidence>
<comment type="subunit">
    <text evidence="9">Homodimer.</text>
</comment>
<dbReference type="Pfam" id="PF02769">
    <property type="entry name" value="AIRS_C"/>
    <property type="match status" value="1"/>
</dbReference>
<evidence type="ECO:0000313" key="12">
    <source>
        <dbReference type="EMBL" id="EMS81217.1"/>
    </source>
</evidence>
<dbReference type="GO" id="GO:0000287">
    <property type="term" value="F:magnesium ion binding"/>
    <property type="evidence" value="ECO:0007669"/>
    <property type="project" value="UniProtKB-UniRule"/>
</dbReference>
<evidence type="ECO:0000256" key="8">
    <source>
        <dbReference type="ARBA" id="ARBA00023266"/>
    </source>
</evidence>
<evidence type="ECO:0000256" key="9">
    <source>
        <dbReference type="HAMAP-Rule" id="MF_00625"/>
    </source>
</evidence>
<evidence type="ECO:0000259" key="11">
    <source>
        <dbReference type="Pfam" id="PF02769"/>
    </source>
</evidence>
<dbReference type="SUPFAM" id="SSF55326">
    <property type="entry name" value="PurM N-terminal domain-like"/>
    <property type="match status" value="1"/>
</dbReference>
<evidence type="ECO:0000256" key="5">
    <source>
        <dbReference type="ARBA" id="ARBA00022777"/>
    </source>
</evidence>
<dbReference type="SUPFAM" id="SSF56042">
    <property type="entry name" value="PurM C-terminal domain-like"/>
    <property type="match status" value="1"/>
</dbReference>
<dbReference type="GO" id="GO:0005524">
    <property type="term" value="F:ATP binding"/>
    <property type="evidence" value="ECO:0007669"/>
    <property type="project" value="UniProtKB-UniRule"/>
</dbReference>
<keyword evidence="3 9" id="KW-0479">Metal-binding</keyword>
<dbReference type="EC" id="2.7.9.3" evidence="9"/>
<dbReference type="InterPro" id="IPR036676">
    <property type="entry name" value="PurM-like_C_sf"/>
</dbReference>
<dbReference type="GO" id="GO:0016260">
    <property type="term" value="P:selenocysteine biosynthetic process"/>
    <property type="evidence" value="ECO:0007669"/>
    <property type="project" value="InterPro"/>
</dbReference>
<keyword evidence="7 9" id="KW-0460">Magnesium</keyword>
<feature type="domain" description="PurM-like N-terminal" evidence="10">
    <location>
        <begin position="29"/>
        <end position="136"/>
    </location>
</feature>
<dbReference type="NCBIfam" id="TIGR00476">
    <property type="entry name" value="selD"/>
    <property type="match status" value="1"/>
</dbReference>
<gene>
    <name evidence="9 12" type="primary">selD</name>
    <name evidence="12" type="ORF">Dpo_1c03560</name>
</gene>
<organism evidence="12 13">
    <name type="scientific">Desulfotignum phosphitoxidans DSM 13687</name>
    <dbReference type="NCBI Taxonomy" id="1286635"/>
    <lineage>
        <taxon>Bacteria</taxon>
        <taxon>Pseudomonadati</taxon>
        <taxon>Thermodesulfobacteriota</taxon>
        <taxon>Desulfobacteria</taxon>
        <taxon>Desulfobacterales</taxon>
        <taxon>Desulfobacteraceae</taxon>
        <taxon>Desulfotignum</taxon>
    </lineage>
</organism>
<dbReference type="EMBL" id="APJX01000001">
    <property type="protein sequence ID" value="EMS81217.1"/>
    <property type="molecule type" value="Genomic_DNA"/>
</dbReference>
<dbReference type="AlphaFoldDB" id="S0G7K5"/>
<keyword evidence="2 9" id="KW-0808">Transferase</keyword>
<dbReference type="GO" id="GO:0004756">
    <property type="term" value="F:selenide, water dikinase activity"/>
    <property type="evidence" value="ECO:0007669"/>
    <property type="project" value="UniProtKB-UniRule"/>
</dbReference>
<dbReference type="Pfam" id="PF00586">
    <property type="entry name" value="AIRS"/>
    <property type="match status" value="1"/>
</dbReference>
<dbReference type="PIRSF" id="PIRSF036407">
    <property type="entry name" value="Selenphspht_syn"/>
    <property type="match status" value="1"/>
</dbReference>
<comment type="caution">
    <text evidence="12">The sequence shown here is derived from an EMBL/GenBank/DDBJ whole genome shotgun (WGS) entry which is preliminary data.</text>
</comment>
<sequence length="328" mass="34439">MPPGDLAAALNGLTVPTNENVLVGMGTADDAGVYKVSDDLALIQTVDFFTPIVDDPYDFGRIAAANALSDVYAMGGIPKTAMNLVAFPLGAMDMTVLKKILAGGIRVLEESGTVLLGGHSVEDDELKYGLSVTGFVHPDRILANQGLRPGDRLILTKPLGTGVMNTAVKAGLTSLDQVKEITELMAALNRDAADVMTRFPISACTDITGFGLLGHLAEMVTGTGVGVRVFSDQIPLISGALEFAGMGLVPGGAFRNRQFRAAMVHLDDGFSPALRDLFFDPQTSGGLLMGCPENRSRDLVTALHDQKIACAAVIGEVLDQNPGKIEVV</sequence>
<dbReference type="Proteomes" id="UP000014216">
    <property type="component" value="Unassembled WGS sequence"/>
</dbReference>
<comment type="function">
    <text evidence="9">Synthesizes selenophosphate from selenide and ATP.</text>
</comment>
<comment type="cofactor">
    <cofactor evidence="9">
        <name>Mg(2+)</name>
        <dbReference type="ChEBI" id="CHEBI:18420"/>
    </cofactor>
    <text evidence="9">Binds 1 Mg(2+) ion per monomer.</text>
</comment>
<protein>
    <recommendedName>
        <fullName evidence="9">Selenide, water dikinase</fullName>
        <ecNumber evidence="9">2.7.9.3</ecNumber>
    </recommendedName>
    <alternativeName>
        <fullName evidence="9">Selenium donor protein</fullName>
    </alternativeName>
    <alternativeName>
        <fullName evidence="9">Selenophosphate synthase</fullName>
    </alternativeName>
</protein>
<evidence type="ECO:0000256" key="1">
    <source>
        <dbReference type="ARBA" id="ARBA00008026"/>
    </source>
</evidence>
<dbReference type="InterPro" id="IPR004536">
    <property type="entry name" value="SPS/SelD"/>
</dbReference>
<evidence type="ECO:0000256" key="7">
    <source>
        <dbReference type="ARBA" id="ARBA00022842"/>
    </source>
</evidence>
<dbReference type="NCBIfam" id="NF002098">
    <property type="entry name" value="PRK00943.1"/>
    <property type="match status" value="1"/>
</dbReference>
<feature type="binding site" description="in other chain" evidence="9">
    <location>
        <position position="47"/>
    </location>
    <ligand>
        <name>ATP</name>
        <dbReference type="ChEBI" id="CHEBI:30616"/>
        <note>ligand shared between dimeric partners</note>
    </ligand>
</feature>
<reference evidence="12 13" key="1">
    <citation type="journal article" date="2013" name="Genome Announc.">
        <title>Draft Genome Sequence of Desulfotignum phosphitoxidans DSM 13687 Strain FiPS-3.</title>
        <authorList>
            <person name="Poehlein A."/>
            <person name="Daniel R."/>
            <person name="Simeonova D.D."/>
        </authorList>
    </citation>
    <scope>NUCLEOTIDE SEQUENCE [LARGE SCALE GENOMIC DNA]</scope>
    <source>
        <strain evidence="12 13">DSM 13687</strain>
    </source>
</reference>
<dbReference type="PANTHER" id="PTHR10256">
    <property type="entry name" value="SELENIDE, WATER DIKINASE"/>
    <property type="match status" value="1"/>
</dbReference>
<comment type="catalytic activity">
    <reaction evidence="9">
        <text>hydrogenselenide + ATP + H2O = selenophosphate + AMP + phosphate + 2 H(+)</text>
        <dbReference type="Rhea" id="RHEA:18737"/>
        <dbReference type="ChEBI" id="CHEBI:15377"/>
        <dbReference type="ChEBI" id="CHEBI:15378"/>
        <dbReference type="ChEBI" id="CHEBI:16144"/>
        <dbReference type="ChEBI" id="CHEBI:29317"/>
        <dbReference type="ChEBI" id="CHEBI:30616"/>
        <dbReference type="ChEBI" id="CHEBI:43474"/>
        <dbReference type="ChEBI" id="CHEBI:456215"/>
        <dbReference type="EC" id="2.7.9.3"/>
    </reaction>
</comment>
<feature type="binding site" evidence="9">
    <location>
        <position position="206"/>
    </location>
    <ligand>
        <name>Mg(2+)</name>
        <dbReference type="ChEBI" id="CHEBI:18420"/>
    </ligand>
</feature>
<evidence type="ECO:0000313" key="13">
    <source>
        <dbReference type="Proteomes" id="UP000014216"/>
    </source>
</evidence>
<feature type="binding site" evidence="9">
    <location>
        <position position="30"/>
    </location>
    <ligand>
        <name>Mg(2+)</name>
        <dbReference type="ChEBI" id="CHEBI:18420"/>
    </ligand>
</feature>
<dbReference type="GO" id="GO:0005737">
    <property type="term" value="C:cytoplasm"/>
    <property type="evidence" value="ECO:0007669"/>
    <property type="project" value="TreeGrafter"/>
</dbReference>
<name>S0G7K5_9BACT</name>
<feature type="domain" description="PurM-like C-terminal" evidence="11">
    <location>
        <begin position="148"/>
        <end position="326"/>
    </location>
</feature>
<dbReference type="Gene3D" id="3.30.1330.10">
    <property type="entry name" value="PurM-like, N-terminal domain"/>
    <property type="match status" value="1"/>
</dbReference>
<dbReference type="InterPro" id="IPR016188">
    <property type="entry name" value="PurM-like_N"/>
</dbReference>
<keyword evidence="6 9" id="KW-0067">ATP-binding</keyword>
<feature type="binding site" description="in other chain" evidence="9">
    <location>
        <position position="70"/>
    </location>
    <ligand>
        <name>ATP</name>
        <dbReference type="ChEBI" id="CHEBI:30616"/>
        <note>ligand shared between dimeric partners</note>
    </ligand>
</feature>
<evidence type="ECO:0000256" key="3">
    <source>
        <dbReference type="ARBA" id="ARBA00022723"/>
    </source>
</evidence>
<keyword evidence="5 9" id="KW-0418">Kinase</keyword>
<evidence type="ECO:0000256" key="6">
    <source>
        <dbReference type="ARBA" id="ARBA00022840"/>
    </source>
</evidence>
<evidence type="ECO:0000259" key="10">
    <source>
        <dbReference type="Pfam" id="PF00586"/>
    </source>
</evidence>
<keyword evidence="8 9" id="KW-0711">Selenium</keyword>
<proteinExistence type="inferred from homology"/>
<dbReference type="InterPro" id="IPR036921">
    <property type="entry name" value="PurM-like_N_sf"/>
</dbReference>
<comment type="caution">
    <text evidence="9">Lacks conserved residue(s) required for the propagation of feature annotation.</text>
</comment>
<feature type="binding site" evidence="9">
    <location>
        <position position="70"/>
    </location>
    <ligand>
        <name>Mg(2+)</name>
        <dbReference type="ChEBI" id="CHEBI:18420"/>
    </ligand>
</feature>
<dbReference type="Gene3D" id="3.90.650.10">
    <property type="entry name" value="PurM-like C-terminal domain"/>
    <property type="match status" value="1"/>
</dbReference>
<dbReference type="HAMAP" id="MF_00625">
    <property type="entry name" value="SelD"/>
    <property type="match status" value="1"/>
</dbReference>
<feature type="binding site" evidence="9">
    <location>
        <begin position="118"/>
        <end position="120"/>
    </location>
    <ligand>
        <name>ATP</name>
        <dbReference type="ChEBI" id="CHEBI:30616"/>
        <note>ligand shared between dimeric partners</note>
    </ligand>
</feature>
<dbReference type="PATRIC" id="fig|1286635.3.peg.378"/>
<dbReference type="PANTHER" id="PTHR10256:SF0">
    <property type="entry name" value="INACTIVE SELENIDE, WATER DIKINASE-LIKE PROTEIN-RELATED"/>
    <property type="match status" value="1"/>
</dbReference>